<accession>A0A151XJN6</accession>
<keyword evidence="1" id="KW-0812">Transmembrane</keyword>
<feature type="non-terminal residue" evidence="2">
    <location>
        <position position="1"/>
    </location>
</feature>
<sequence>DANYKHKNELNEIFILLYILYYALTSLASFLFDLTKNFFNLVNIEMTNRISKLYAFTCNAIHLSQVYYRAQMEVAFQLL</sequence>
<keyword evidence="3" id="KW-1185">Reference proteome</keyword>
<reference evidence="2 3" key="1">
    <citation type="submission" date="2015-09" db="EMBL/GenBank/DDBJ databases">
        <title>Trachymyrmex zeteki WGS genome.</title>
        <authorList>
            <person name="Nygaard S."/>
            <person name="Hu H."/>
            <person name="Boomsma J."/>
            <person name="Zhang G."/>
        </authorList>
    </citation>
    <scope>NUCLEOTIDE SEQUENCE [LARGE SCALE GENOMIC DNA]</scope>
    <source>
        <strain evidence="2">Tzet28-1</strain>
        <tissue evidence="2">Whole body</tissue>
    </source>
</reference>
<protein>
    <submittedName>
        <fullName evidence="2">Uncharacterized protein</fullName>
    </submittedName>
</protein>
<keyword evidence="1" id="KW-1133">Transmembrane helix</keyword>
<proteinExistence type="predicted"/>
<keyword evidence="1" id="KW-0472">Membrane</keyword>
<evidence type="ECO:0000256" key="1">
    <source>
        <dbReference type="SAM" id="Phobius"/>
    </source>
</evidence>
<evidence type="ECO:0000313" key="2">
    <source>
        <dbReference type="EMBL" id="KYQ60547.1"/>
    </source>
</evidence>
<dbReference type="EMBL" id="KQ982068">
    <property type="protein sequence ID" value="KYQ60547.1"/>
    <property type="molecule type" value="Genomic_DNA"/>
</dbReference>
<evidence type="ECO:0000313" key="3">
    <source>
        <dbReference type="Proteomes" id="UP000075809"/>
    </source>
</evidence>
<gene>
    <name evidence="2" type="ORF">ALC60_00387</name>
</gene>
<dbReference type="Proteomes" id="UP000075809">
    <property type="component" value="Unassembled WGS sequence"/>
</dbReference>
<organism evidence="2 3">
    <name type="scientific">Mycetomoellerius zeteki</name>
    <dbReference type="NCBI Taxonomy" id="64791"/>
    <lineage>
        <taxon>Eukaryota</taxon>
        <taxon>Metazoa</taxon>
        <taxon>Ecdysozoa</taxon>
        <taxon>Arthropoda</taxon>
        <taxon>Hexapoda</taxon>
        <taxon>Insecta</taxon>
        <taxon>Pterygota</taxon>
        <taxon>Neoptera</taxon>
        <taxon>Endopterygota</taxon>
        <taxon>Hymenoptera</taxon>
        <taxon>Apocrita</taxon>
        <taxon>Aculeata</taxon>
        <taxon>Formicoidea</taxon>
        <taxon>Formicidae</taxon>
        <taxon>Myrmicinae</taxon>
        <taxon>Mycetomoellerius</taxon>
    </lineage>
</organism>
<dbReference type="AlphaFoldDB" id="A0A151XJN6"/>
<feature type="transmembrane region" description="Helical" evidence="1">
    <location>
        <begin position="13"/>
        <end position="32"/>
    </location>
</feature>
<name>A0A151XJN6_9HYME</name>